<organism evidence="7 8">
    <name type="scientific">Leeuwenhoekiella nanhaiensis</name>
    <dbReference type="NCBI Taxonomy" id="1655491"/>
    <lineage>
        <taxon>Bacteria</taxon>
        <taxon>Pseudomonadati</taxon>
        <taxon>Bacteroidota</taxon>
        <taxon>Flavobacteriia</taxon>
        <taxon>Flavobacteriales</taxon>
        <taxon>Flavobacteriaceae</taxon>
        <taxon>Leeuwenhoekiella</taxon>
    </lineage>
</organism>
<dbReference type="PROSITE" id="PS51352">
    <property type="entry name" value="THIOREDOXIN_2"/>
    <property type="match status" value="1"/>
</dbReference>
<dbReference type="InterPro" id="IPR050553">
    <property type="entry name" value="Thioredoxin_ResA/DsbE_sf"/>
</dbReference>
<proteinExistence type="predicted"/>
<dbReference type="InterPro" id="IPR025380">
    <property type="entry name" value="DUF4369"/>
</dbReference>
<dbReference type="Gene3D" id="3.40.30.10">
    <property type="entry name" value="Glutaredoxin"/>
    <property type="match status" value="1"/>
</dbReference>
<dbReference type="InterPro" id="IPR000866">
    <property type="entry name" value="AhpC/TSA"/>
</dbReference>
<evidence type="ECO:0000256" key="2">
    <source>
        <dbReference type="ARBA" id="ARBA00022748"/>
    </source>
</evidence>
<evidence type="ECO:0000256" key="3">
    <source>
        <dbReference type="ARBA" id="ARBA00023157"/>
    </source>
</evidence>
<dbReference type="EMBL" id="NQXA01000002">
    <property type="protein sequence ID" value="PHQ30593.1"/>
    <property type="molecule type" value="Genomic_DNA"/>
</dbReference>
<reference evidence="7 8" key="1">
    <citation type="submission" date="2017-08" db="EMBL/GenBank/DDBJ databases">
        <title>The whole genome shortgun sequences of strain Leeuwenhoekiella nanhaiensis G18 from the South China Sea.</title>
        <authorList>
            <person name="Liu Q."/>
        </authorList>
    </citation>
    <scope>NUCLEOTIDE SEQUENCE [LARGE SCALE GENOMIC DNA]</scope>
    <source>
        <strain evidence="7 8">G18</strain>
    </source>
</reference>
<name>A0A2G1VUY7_9FLAO</name>
<comment type="subcellular location">
    <subcellularLocation>
        <location evidence="1">Cell envelope</location>
    </subcellularLocation>
</comment>
<dbReference type="PANTHER" id="PTHR42852:SF6">
    <property type="entry name" value="THIOL:DISULFIDE INTERCHANGE PROTEIN DSBE"/>
    <property type="match status" value="1"/>
</dbReference>
<dbReference type="AlphaFoldDB" id="A0A2G1VUY7"/>
<evidence type="ECO:0000259" key="6">
    <source>
        <dbReference type="PROSITE" id="PS51352"/>
    </source>
</evidence>
<keyword evidence="8" id="KW-1185">Reference proteome</keyword>
<dbReference type="PROSITE" id="PS51257">
    <property type="entry name" value="PROKAR_LIPOPROTEIN"/>
    <property type="match status" value="1"/>
</dbReference>
<keyword evidence="2" id="KW-0201">Cytochrome c-type biogenesis</keyword>
<sequence length="380" mass="42403">MKQLILAGLASVLAISCAEEADFKIKGTTPDIDNNTKVYLQKIDENNRLVGVDTTVIEQGEFSFDPSEVKNPEMMVLGFEAAQGTVILIAENESISVRAYKDSLYTSKVNGGEENDFFKLYYNDVVESNKKKNKLQEQAMNLQRTGDTAGITALRAEFEQINTEDTERRIELIEENTDKFVSIIVLSDLVGTRAIDANQAEALFDKLDKSLQEMQKGVKLKEMIAQAKEREAAASLAEVGNKAPMFTAPTPDGDELSLQEAMGSKYTIIDFWASWCKPCRAENPNVVNVYNQYHEKGLNIISVSLDRASARDKWLAAIENDKMTWYHVSNLMEWQDPVARKYGVTAIPATYLLDSEGTIIEKNLRGEALVSKMQELLGEG</sequence>
<dbReference type="Pfam" id="PF00578">
    <property type="entry name" value="AhpC-TSA"/>
    <property type="match status" value="1"/>
</dbReference>
<gene>
    <name evidence="7" type="ORF">CJ305_06450</name>
</gene>
<dbReference type="SUPFAM" id="SSF52833">
    <property type="entry name" value="Thioredoxin-like"/>
    <property type="match status" value="1"/>
</dbReference>
<keyword evidence="3" id="KW-1015">Disulfide bond</keyword>
<dbReference type="InterPro" id="IPR036249">
    <property type="entry name" value="Thioredoxin-like_sf"/>
</dbReference>
<dbReference type="PANTHER" id="PTHR42852">
    <property type="entry name" value="THIOL:DISULFIDE INTERCHANGE PROTEIN DSBE"/>
    <property type="match status" value="1"/>
</dbReference>
<dbReference type="InterPro" id="IPR013766">
    <property type="entry name" value="Thioredoxin_domain"/>
</dbReference>
<dbReference type="CDD" id="cd02966">
    <property type="entry name" value="TlpA_like_family"/>
    <property type="match status" value="1"/>
</dbReference>
<accession>A0A2G1VUY7</accession>
<dbReference type="GO" id="GO:0030313">
    <property type="term" value="C:cell envelope"/>
    <property type="evidence" value="ECO:0007669"/>
    <property type="project" value="UniProtKB-SubCell"/>
</dbReference>
<dbReference type="Proteomes" id="UP000229433">
    <property type="component" value="Unassembled WGS sequence"/>
</dbReference>
<dbReference type="GO" id="GO:0016491">
    <property type="term" value="F:oxidoreductase activity"/>
    <property type="evidence" value="ECO:0007669"/>
    <property type="project" value="InterPro"/>
</dbReference>
<evidence type="ECO:0000256" key="1">
    <source>
        <dbReference type="ARBA" id="ARBA00004196"/>
    </source>
</evidence>
<evidence type="ECO:0000313" key="8">
    <source>
        <dbReference type="Proteomes" id="UP000229433"/>
    </source>
</evidence>
<evidence type="ECO:0000256" key="4">
    <source>
        <dbReference type="ARBA" id="ARBA00023284"/>
    </source>
</evidence>
<feature type="domain" description="Thioredoxin" evidence="6">
    <location>
        <begin position="237"/>
        <end position="380"/>
    </location>
</feature>
<dbReference type="Pfam" id="PF14289">
    <property type="entry name" value="DUF4369"/>
    <property type="match status" value="1"/>
</dbReference>
<dbReference type="GO" id="GO:0017004">
    <property type="term" value="P:cytochrome complex assembly"/>
    <property type="evidence" value="ECO:0007669"/>
    <property type="project" value="UniProtKB-KW"/>
</dbReference>
<evidence type="ECO:0000313" key="7">
    <source>
        <dbReference type="EMBL" id="PHQ30593.1"/>
    </source>
</evidence>
<protein>
    <recommendedName>
        <fullName evidence="6">Thioredoxin domain-containing protein</fullName>
    </recommendedName>
</protein>
<comment type="caution">
    <text evidence="7">The sequence shown here is derived from an EMBL/GenBank/DDBJ whole genome shotgun (WGS) entry which is preliminary data.</text>
</comment>
<evidence type="ECO:0000256" key="5">
    <source>
        <dbReference type="SAM" id="Coils"/>
    </source>
</evidence>
<dbReference type="GO" id="GO:0016209">
    <property type="term" value="F:antioxidant activity"/>
    <property type="evidence" value="ECO:0007669"/>
    <property type="project" value="InterPro"/>
</dbReference>
<keyword evidence="4" id="KW-0676">Redox-active center</keyword>
<feature type="coiled-coil region" evidence="5">
    <location>
        <begin position="125"/>
        <end position="176"/>
    </location>
</feature>
<dbReference type="RefSeq" id="WP_099645423.1">
    <property type="nucleotide sequence ID" value="NZ_KZ319288.1"/>
</dbReference>
<dbReference type="OrthoDB" id="1069091at2"/>
<keyword evidence="5" id="KW-0175">Coiled coil</keyword>